<name>A0A8D9FHA4_9HEMI</name>
<evidence type="ECO:0000313" key="1">
    <source>
        <dbReference type="EMBL" id="CAG6789479.1"/>
    </source>
</evidence>
<accession>A0A8D9FHA4</accession>
<organism evidence="1">
    <name type="scientific">Cacopsylla melanoneura</name>
    <dbReference type="NCBI Taxonomy" id="428564"/>
    <lineage>
        <taxon>Eukaryota</taxon>
        <taxon>Metazoa</taxon>
        <taxon>Ecdysozoa</taxon>
        <taxon>Arthropoda</taxon>
        <taxon>Hexapoda</taxon>
        <taxon>Insecta</taxon>
        <taxon>Pterygota</taxon>
        <taxon>Neoptera</taxon>
        <taxon>Paraneoptera</taxon>
        <taxon>Hemiptera</taxon>
        <taxon>Sternorrhyncha</taxon>
        <taxon>Psylloidea</taxon>
        <taxon>Psyllidae</taxon>
        <taxon>Psyllinae</taxon>
        <taxon>Cacopsylla</taxon>
    </lineage>
</organism>
<dbReference type="EMBL" id="HBUF01665244">
    <property type="protein sequence ID" value="CAG6789489.1"/>
    <property type="molecule type" value="Transcribed_RNA"/>
</dbReference>
<sequence length="123" mass="14378">MNSSRTALPVYLLFNLLETANKHNGIAGLITDNISEWVISFELFGFRRHVYGRKGEDEFSGGRGFSALFIHFNESFLNNLRYLKRHFVFGHKREVGFIRESNFHSQMFAQVVHIPGTFNFEFR</sequence>
<dbReference type="AlphaFoldDB" id="A0A8D9FHA4"/>
<dbReference type="EMBL" id="HBUF01665241">
    <property type="protein sequence ID" value="CAG6789474.1"/>
    <property type="molecule type" value="Transcribed_RNA"/>
</dbReference>
<proteinExistence type="predicted"/>
<dbReference type="EMBL" id="HBUF01665243">
    <property type="protein sequence ID" value="CAG6789484.1"/>
    <property type="molecule type" value="Transcribed_RNA"/>
</dbReference>
<protein>
    <submittedName>
        <fullName evidence="1">Uncharacterized protein</fullName>
    </submittedName>
</protein>
<dbReference type="EMBL" id="HBUF01665240">
    <property type="protein sequence ID" value="CAG6789469.1"/>
    <property type="molecule type" value="Transcribed_RNA"/>
</dbReference>
<reference evidence="1" key="1">
    <citation type="submission" date="2021-05" db="EMBL/GenBank/DDBJ databases">
        <authorList>
            <person name="Alioto T."/>
            <person name="Alioto T."/>
            <person name="Gomez Garrido J."/>
        </authorList>
    </citation>
    <scope>NUCLEOTIDE SEQUENCE</scope>
</reference>
<dbReference type="EMBL" id="HBUF01665242">
    <property type="protein sequence ID" value="CAG6789479.1"/>
    <property type="molecule type" value="Transcribed_RNA"/>
</dbReference>